<dbReference type="PROSITE" id="PS51679">
    <property type="entry name" value="SAM_MT_C5"/>
    <property type="match status" value="1"/>
</dbReference>
<keyword evidence="5" id="KW-0680">Restriction system</keyword>
<gene>
    <name evidence="9" type="ORF">FCL40_18215</name>
</gene>
<evidence type="ECO:0000313" key="10">
    <source>
        <dbReference type="Proteomes" id="UP000305674"/>
    </source>
</evidence>
<dbReference type="Gene3D" id="3.90.120.10">
    <property type="entry name" value="DNA Methylase, subunit A, domain 2"/>
    <property type="match status" value="1"/>
</dbReference>
<dbReference type="Proteomes" id="UP000305674">
    <property type="component" value="Unassembled WGS sequence"/>
</dbReference>
<dbReference type="GO" id="GO:0032259">
    <property type="term" value="P:methylation"/>
    <property type="evidence" value="ECO:0007669"/>
    <property type="project" value="UniProtKB-KW"/>
</dbReference>
<name>A0A4U1B660_9GAMM</name>
<organism evidence="9 10">
    <name type="scientific">Ferrimonas sediminicola</name>
    <dbReference type="NCBI Taxonomy" id="2569538"/>
    <lineage>
        <taxon>Bacteria</taxon>
        <taxon>Pseudomonadati</taxon>
        <taxon>Pseudomonadota</taxon>
        <taxon>Gammaproteobacteria</taxon>
        <taxon>Alteromonadales</taxon>
        <taxon>Ferrimonadaceae</taxon>
        <taxon>Ferrimonas</taxon>
    </lineage>
</organism>
<dbReference type="GO" id="GO:0009307">
    <property type="term" value="P:DNA restriction-modification system"/>
    <property type="evidence" value="ECO:0007669"/>
    <property type="project" value="UniProtKB-KW"/>
</dbReference>
<evidence type="ECO:0000256" key="2">
    <source>
        <dbReference type="ARBA" id="ARBA00022603"/>
    </source>
</evidence>
<dbReference type="PRINTS" id="PR00105">
    <property type="entry name" value="C5METTRFRASE"/>
</dbReference>
<dbReference type="EMBL" id="SWCI01000025">
    <property type="protein sequence ID" value="TKB46010.1"/>
    <property type="molecule type" value="Genomic_DNA"/>
</dbReference>
<reference evidence="9 10" key="1">
    <citation type="submission" date="2019-04" db="EMBL/GenBank/DDBJ databases">
        <authorList>
            <person name="Hwang J.C."/>
        </authorList>
    </citation>
    <scope>NUCLEOTIDE SEQUENCE [LARGE SCALE GENOMIC DNA]</scope>
    <source>
        <strain evidence="9 10">IMCC35001</strain>
    </source>
</reference>
<evidence type="ECO:0000256" key="1">
    <source>
        <dbReference type="ARBA" id="ARBA00011975"/>
    </source>
</evidence>
<dbReference type="NCBIfam" id="TIGR00675">
    <property type="entry name" value="dcm"/>
    <property type="match status" value="1"/>
</dbReference>
<evidence type="ECO:0000313" key="9">
    <source>
        <dbReference type="EMBL" id="TKB46010.1"/>
    </source>
</evidence>
<dbReference type="PANTHER" id="PTHR10629:SF52">
    <property type="entry name" value="DNA (CYTOSINE-5)-METHYLTRANSFERASE 1"/>
    <property type="match status" value="1"/>
</dbReference>
<dbReference type="PANTHER" id="PTHR10629">
    <property type="entry name" value="CYTOSINE-SPECIFIC METHYLTRANSFERASE"/>
    <property type="match status" value="1"/>
</dbReference>
<dbReference type="AlphaFoldDB" id="A0A4U1B660"/>
<sequence>MNTTDNKPATNSPRIAAVDLFCGVGGLTHGMQRKGIPVLAGVDLEASCKFPYEANNNAKFICKSVTEITSQEISQYYEGADIRVLVGCAPCQTFSNHTQKNKKRQEDSKWSLLYSFLDQIKAIRPDIVSMENVAELARYEIFDDFVLGLETEGYWVSHQVVNAANYGVPQRRRRLVLLASRFGPISLAESERTEKQVTVRDVIAGLPKIRAGETHPSDSLHHSSCLSPINMARIKQSKPGGTWKDWDESLLAECHKKPSGSTYSSVYGRMEWDKLCPTITTQFYSFGTGRFGHPEQNRALSLREGAMMQTFPQDYQFFRKGEKFYTRHVGRMIGNAVPVKLGELVGQSILEHVYEYTGNE</sequence>
<accession>A0A4U1B660</accession>
<keyword evidence="4 7" id="KW-0949">S-adenosyl-L-methionine</keyword>
<dbReference type="InterPro" id="IPR031303">
    <property type="entry name" value="C5_meth_CS"/>
</dbReference>
<dbReference type="OrthoDB" id="9813719at2"/>
<evidence type="ECO:0000256" key="7">
    <source>
        <dbReference type="PROSITE-ProRule" id="PRU01016"/>
    </source>
</evidence>
<dbReference type="GO" id="GO:0003677">
    <property type="term" value="F:DNA binding"/>
    <property type="evidence" value="ECO:0007669"/>
    <property type="project" value="TreeGrafter"/>
</dbReference>
<evidence type="ECO:0000256" key="8">
    <source>
        <dbReference type="RuleBase" id="RU000416"/>
    </source>
</evidence>
<dbReference type="InterPro" id="IPR001525">
    <property type="entry name" value="C5_MeTfrase"/>
</dbReference>
<dbReference type="RefSeq" id="WP_136854700.1">
    <property type="nucleotide sequence ID" value="NZ_SWCI01000025.1"/>
</dbReference>
<comment type="caution">
    <text evidence="9">The sequence shown here is derived from an EMBL/GenBank/DDBJ whole genome shotgun (WGS) entry which is preliminary data.</text>
</comment>
<dbReference type="PROSITE" id="PS00095">
    <property type="entry name" value="C5_MTASE_2"/>
    <property type="match status" value="1"/>
</dbReference>
<evidence type="ECO:0000256" key="6">
    <source>
        <dbReference type="ARBA" id="ARBA00047422"/>
    </source>
</evidence>
<comment type="catalytic activity">
    <reaction evidence="6">
        <text>a 2'-deoxycytidine in DNA + S-adenosyl-L-methionine = a 5-methyl-2'-deoxycytidine in DNA + S-adenosyl-L-homocysteine + H(+)</text>
        <dbReference type="Rhea" id="RHEA:13681"/>
        <dbReference type="Rhea" id="RHEA-COMP:11369"/>
        <dbReference type="Rhea" id="RHEA-COMP:11370"/>
        <dbReference type="ChEBI" id="CHEBI:15378"/>
        <dbReference type="ChEBI" id="CHEBI:57856"/>
        <dbReference type="ChEBI" id="CHEBI:59789"/>
        <dbReference type="ChEBI" id="CHEBI:85452"/>
        <dbReference type="ChEBI" id="CHEBI:85454"/>
        <dbReference type="EC" id="2.1.1.37"/>
    </reaction>
</comment>
<evidence type="ECO:0000256" key="4">
    <source>
        <dbReference type="ARBA" id="ARBA00022691"/>
    </source>
</evidence>
<dbReference type="GO" id="GO:0003886">
    <property type="term" value="F:DNA (cytosine-5-)-methyltransferase activity"/>
    <property type="evidence" value="ECO:0007669"/>
    <property type="project" value="UniProtKB-EC"/>
</dbReference>
<dbReference type="SUPFAM" id="SSF53335">
    <property type="entry name" value="S-adenosyl-L-methionine-dependent methyltransferases"/>
    <property type="match status" value="1"/>
</dbReference>
<dbReference type="GO" id="GO:0044027">
    <property type="term" value="P:negative regulation of gene expression via chromosomal CpG island methylation"/>
    <property type="evidence" value="ECO:0007669"/>
    <property type="project" value="TreeGrafter"/>
</dbReference>
<dbReference type="Pfam" id="PF00145">
    <property type="entry name" value="DNA_methylase"/>
    <property type="match status" value="1"/>
</dbReference>
<comment type="similarity">
    <text evidence="7 8">Belongs to the class I-like SAM-binding methyltransferase superfamily. C5-methyltransferase family.</text>
</comment>
<dbReference type="Gene3D" id="3.40.50.150">
    <property type="entry name" value="Vaccinia Virus protein VP39"/>
    <property type="match status" value="1"/>
</dbReference>
<evidence type="ECO:0000256" key="5">
    <source>
        <dbReference type="ARBA" id="ARBA00022747"/>
    </source>
</evidence>
<keyword evidence="2 7" id="KW-0489">Methyltransferase</keyword>
<dbReference type="InterPro" id="IPR029063">
    <property type="entry name" value="SAM-dependent_MTases_sf"/>
</dbReference>
<protein>
    <recommendedName>
        <fullName evidence="1">DNA (cytosine-5-)-methyltransferase</fullName>
        <ecNumber evidence="1">2.1.1.37</ecNumber>
    </recommendedName>
</protein>
<proteinExistence type="inferred from homology"/>
<keyword evidence="10" id="KW-1185">Reference proteome</keyword>
<feature type="active site" evidence="7">
    <location>
        <position position="91"/>
    </location>
</feature>
<dbReference type="EC" id="2.1.1.37" evidence="1"/>
<dbReference type="InterPro" id="IPR050390">
    <property type="entry name" value="C5-Methyltransferase"/>
</dbReference>
<evidence type="ECO:0000256" key="3">
    <source>
        <dbReference type="ARBA" id="ARBA00022679"/>
    </source>
</evidence>
<keyword evidence="3 7" id="KW-0808">Transferase</keyword>